<name>A0A2S2FHD5_9GAMM</name>
<protein>
    <recommendedName>
        <fullName evidence="2">DUF6418 domain-containing protein</fullName>
    </recommendedName>
</protein>
<sequence>MQKMLIGSIFSFSLSIILLIFSLNTPLNIFTCIFSIFIFLSTLFFVYKTIPELVYISGYMLMAITTTLIISIFLEYGIFLIEIGQQSYAINLPSKALIQVLMFFLGMTFSYIFFKKSTLRVLDLSNISNYLINKALIAIILIFISILLLIAVRYGVPFQYGIHRNDYWAFYAPSWGGVLVYLLIQLNFVLGLLYSQEKNKVYIFLYLAVIACIILMGERMTGLVYSVFFFFLPFLVNKLKFKVKISFHKKILISFLVVSLLSFTLYKNFSNVDVNSDPKESILMRASLQPQMWWGLDLLSNNSPKDLDLVVKKYLGIGESDRESGTYYLMDQVSSKSLVDARFETQSKFTMSGFFNHVYYFGYWLGALLNFLWGAFFGFLCYLLYLGIKCKNIIYSFISFKFLYKVQALFLVGSITDFFTIGTLVFSLICMFFLRLK</sequence>
<feature type="transmembrane region" description="Helical" evidence="1">
    <location>
        <begin position="223"/>
        <end position="239"/>
    </location>
</feature>
<dbReference type="RefSeq" id="WP_081406113.1">
    <property type="nucleotide sequence ID" value="NZ_CP029397.2"/>
</dbReference>
<feature type="transmembrane region" description="Helical" evidence="1">
    <location>
        <begin position="5"/>
        <end position="21"/>
    </location>
</feature>
<proteinExistence type="predicted"/>
<feature type="transmembrane region" description="Helical" evidence="1">
    <location>
        <begin position="168"/>
        <end position="194"/>
    </location>
</feature>
<accession>A0A2S2FHD5</accession>
<dbReference type="EMBL" id="CP029397">
    <property type="protein sequence ID" value="AWL30329.1"/>
    <property type="molecule type" value="Genomic_DNA"/>
</dbReference>
<evidence type="ECO:0000313" key="4">
    <source>
        <dbReference type="Proteomes" id="UP000245977"/>
    </source>
</evidence>
<feature type="transmembrane region" description="Helical" evidence="1">
    <location>
        <begin position="96"/>
        <end position="114"/>
    </location>
</feature>
<dbReference type="InterPro" id="IPR046303">
    <property type="entry name" value="DUF6418"/>
</dbReference>
<keyword evidence="1" id="KW-0472">Membrane</keyword>
<feature type="transmembrane region" description="Helical" evidence="1">
    <location>
        <begin position="27"/>
        <end position="47"/>
    </location>
</feature>
<dbReference type="AlphaFoldDB" id="A0A2S2FHD5"/>
<dbReference type="OrthoDB" id="6614496at2"/>
<dbReference type="STRING" id="1871111.GCA_001704615_00604"/>
<feature type="transmembrane region" description="Helical" evidence="1">
    <location>
        <begin position="409"/>
        <end position="434"/>
    </location>
</feature>
<keyword evidence="4" id="KW-1185">Reference proteome</keyword>
<feature type="transmembrane region" description="Helical" evidence="1">
    <location>
        <begin position="59"/>
        <end position="81"/>
    </location>
</feature>
<evidence type="ECO:0000256" key="1">
    <source>
        <dbReference type="SAM" id="Phobius"/>
    </source>
</evidence>
<feature type="domain" description="DUF6418" evidence="2">
    <location>
        <begin position="320"/>
        <end position="426"/>
    </location>
</feature>
<organism evidence="3 4">
    <name type="scientific">Acinetobacter defluvii</name>
    <dbReference type="NCBI Taxonomy" id="1871111"/>
    <lineage>
        <taxon>Bacteria</taxon>
        <taxon>Pseudomonadati</taxon>
        <taxon>Pseudomonadota</taxon>
        <taxon>Gammaproteobacteria</taxon>
        <taxon>Moraxellales</taxon>
        <taxon>Moraxellaceae</taxon>
        <taxon>Acinetobacter</taxon>
    </lineage>
</organism>
<feature type="transmembrane region" description="Helical" evidence="1">
    <location>
        <begin position="201"/>
        <end position="217"/>
    </location>
</feature>
<feature type="transmembrane region" description="Helical" evidence="1">
    <location>
        <begin position="361"/>
        <end position="388"/>
    </location>
</feature>
<feature type="transmembrane region" description="Helical" evidence="1">
    <location>
        <begin position="135"/>
        <end position="156"/>
    </location>
</feature>
<dbReference type="KEGG" id="adv:DJ533_18090"/>
<gene>
    <name evidence="3" type="ORF">DJ533_18090</name>
</gene>
<keyword evidence="1" id="KW-0812">Transmembrane</keyword>
<evidence type="ECO:0000259" key="2">
    <source>
        <dbReference type="Pfam" id="PF19982"/>
    </source>
</evidence>
<evidence type="ECO:0000313" key="3">
    <source>
        <dbReference type="EMBL" id="AWL30329.1"/>
    </source>
</evidence>
<keyword evidence="1" id="KW-1133">Transmembrane helix</keyword>
<feature type="transmembrane region" description="Helical" evidence="1">
    <location>
        <begin position="251"/>
        <end position="269"/>
    </location>
</feature>
<dbReference type="Pfam" id="PF19982">
    <property type="entry name" value="DUF6418"/>
    <property type="match status" value="1"/>
</dbReference>
<reference evidence="3" key="1">
    <citation type="submission" date="2019-08" db="EMBL/GenBank/DDBJ databases">
        <title>The complete genome of Acinetobacter defluvii strain WCHAD010030.</title>
        <authorList>
            <person name="Hu Y."/>
            <person name="Qin J."/>
            <person name="Feng Y."/>
            <person name="Zong Z."/>
        </authorList>
    </citation>
    <scope>NUCLEOTIDE SEQUENCE</scope>
    <source>
        <strain evidence="3">WCHA30</strain>
    </source>
</reference>
<dbReference type="Proteomes" id="UP000245977">
    <property type="component" value="Chromosome"/>
</dbReference>